<proteinExistence type="predicted"/>
<feature type="domain" description="Apiosidase-like catalytic" evidence="1">
    <location>
        <begin position="6"/>
        <end position="335"/>
    </location>
</feature>
<accession>A0A242A2B6</accession>
<dbReference type="EMBL" id="NGKU01000001">
    <property type="protein sequence ID" value="OTN75050.1"/>
    <property type="molecule type" value="Genomic_DNA"/>
</dbReference>
<dbReference type="Pfam" id="PF13204">
    <property type="entry name" value="Apiosidase"/>
    <property type="match status" value="1"/>
</dbReference>
<evidence type="ECO:0000313" key="2">
    <source>
        <dbReference type="EMBL" id="OTN75050.1"/>
    </source>
</evidence>
<organism evidence="2 3">
    <name type="scientific">Candidatus Enterococcus testudinis</name>
    <dbReference type="NCBI Taxonomy" id="1834191"/>
    <lineage>
        <taxon>Bacteria</taxon>
        <taxon>Bacillati</taxon>
        <taxon>Bacillota</taxon>
        <taxon>Bacilli</taxon>
        <taxon>Lactobacillales</taxon>
        <taxon>Enterococcaceae</taxon>
        <taxon>Enterococcus</taxon>
    </lineage>
</organism>
<dbReference type="AlphaFoldDB" id="A0A242A2B6"/>
<evidence type="ECO:0000313" key="3">
    <source>
        <dbReference type="Proteomes" id="UP000195043"/>
    </source>
</evidence>
<sequence>MKLTVSQNKRTLLRDGRHFFYLADTCWSTFTSIQENEWITYLDKRKEQGFNTIQINILPQWDRSKGAFDLLPYPVEGKKFDFGQTNNDYFERAQRLCRIADEKGFTLALVVLWSNYVAGTWASELDGSINVIPQAKRQIYYQQVIDTFDVFQPLYFIGGDTDFPTQETIDTYLEAFDYFEKNSPETLKTIHIKGRFKEIPTLILPHLDVFLYQSGHNSSFLDMPYTLAEHFYQLEPQLPIINSEPCYEQMGFARQVYGRFGQKDVRKAAWQSILSGGSAGITYGAHGIWSWQTQEAAFAEDIGEAFDSPMIWSEALQFPGANDYGFIKQLFELLAIEQLIPCQQHLVDANDHIRMAQTVDQVYTLLYLPSNTTIRLRNIPISNVTLIDLKERRFFKPNYSVTETTTVFKPHTCQEDVLLIIENKE</sequence>
<dbReference type="RefSeq" id="WP_086273153.1">
    <property type="nucleotide sequence ID" value="NZ_NGKU01000001.1"/>
</dbReference>
<name>A0A242A2B6_9ENTE</name>
<dbReference type="OrthoDB" id="59486at2"/>
<keyword evidence="3" id="KW-1185">Reference proteome</keyword>
<comment type="caution">
    <text evidence="2">The sequence shown here is derived from an EMBL/GenBank/DDBJ whole genome shotgun (WGS) entry which is preliminary data.</text>
</comment>
<dbReference type="Gene3D" id="3.20.20.80">
    <property type="entry name" value="Glycosidases"/>
    <property type="match status" value="1"/>
</dbReference>
<protein>
    <recommendedName>
        <fullName evidence="1">Apiosidase-like catalytic domain-containing protein</fullName>
    </recommendedName>
</protein>
<dbReference type="SUPFAM" id="SSF51445">
    <property type="entry name" value="(Trans)glycosidases"/>
    <property type="match status" value="1"/>
</dbReference>
<dbReference type="PANTHER" id="PTHR37836">
    <property type="entry name" value="LMO1036 PROTEIN"/>
    <property type="match status" value="1"/>
</dbReference>
<reference evidence="2 3" key="1">
    <citation type="submission" date="2017-05" db="EMBL/GenBank/DDBJ databases">
        <title>The Genome Sequence of Enterococcus sp. 8G7_MSG3316.</title>
        <authorList>
            <consortium name="The Broad Institute Genomics Platform"/>
            <consortium name="The Broad Institute Genomic Center for Infectious Diseases"/>
            <person name="Earl A."/>
            <person name="Manson A."/>
            <person name="Schwartman J."/>
            <person name="Gilmore M."/>
            <person name="Abouelleil A."/>
            <person name="Cao P."/>
            <person name="Chapman S."/>
            <person name="Cusick C."/>
            <person name="Shea T."/>
            <person name="Young S."/>
            <person name="Neafsey D."/>
            <person name="Nusbaum C."/>
            <person name="Birren B."/>
        </authorList>
    </citation>
    <scope>NUCLEOTIDE SEQUENCE [LARGE SCALE GENOMIC DNA]</scope>
    <source>
        <strain evidence="2 3">8G7_MSG3316</strain>
    </source>
</reference>
<evidence type="ECO:0000259" key="1">
    <source>
        <dbReference type="Pfam" id="PF13204"/>
    </source>
</evidence>
<dbReference type="Proteomes" id="UP000195043">
    <property type="component" value="Unassembled WGS sequence"/>
</dbReference>
<gene>
    <name evidence="2" type="ORF">A5886_000094</name>
</gene>
<dbReference type="InterPro" id="IPR017853">
    <property type="entry name" value="GH"/>
</dbReference>
<dbReference type="InterPro" id="IPR025277">
    <property type="entry name" value="Apiosidase-like_cat_dom"/>
</dbReference>
<dbReference type="PANTHER" id="PTHR37836:SF3">
    <property type="entry name" value="ENDOGLUCANASE"/>
    <property type="match status" value="1"/>
</dbReference>
<dbReference type="STRING" id="1834191.A5886_000094"/>